<dbReference type="AlphaFoldDB" id="A0A364RFE9"/>
<reference evidence="1 2" key="2">
    <citation type="submission" date="2018-07" db="EMBL/GenBank/DDBJ databases">
        <title>Pontibacter sp. 2b14 genomic sequence and assembly.</title>
        <authorList>
            <person name="Du Z.-J."/>
        </authorList>
    </citation>
    <scope>NUCLEOTIDE SEQUENCE [LARGE SCALE GENOMIC DNA]</scope>
    <source>
        <strain evidence="1 2">2b14</strain>
    </source>
</reference>
<sequence length="213" mass="24914">MNFFKNLFKTENKKEHKGAFFGATEYELRNLLCGVGKSSINISTIHITEYPFKPSIAYPEKLIAVDLIDAVCLDSYPPFLKIGNEAIFISRERFPELEDFVERNQISTFQQTNNWAWILEPYLDTEYTDETHKNLIGLLSKNGITEVEINTIRAEVKDQMYKYNFDTMLWEWGGLGLSDVLAAMKVKYNEEQFKDFYERAMEIELRENKSTRA</sequence>
<protein>
    <submittedName>
        <fullName evidence="1">Uncharacterized protein</fullName>
    </submittedName>
</protein>
<name>A0A364RFE9_9BACT</name>
<dbReference type="RefSeq" id="WP_112305163.1">
    <property type="nucleotide sequence ID" value="NZ_QMDV01000002.1"/>
</dbReference>
<reference evidence="1 2" key="1">
    <citation type="submission" date="2018-06" db="EMBL/GenBank/DDBJ databases">
        <authorList>
            <person name="Liu Z.-W."/>
        </authorList>
    </citation>
    <scope>NUCLEOTIDE SEQUENCE [LARGE SCALE GENOMIC DNA]</scope>
    <source>
        <strain evidence="1 2">2b14</strain>
    </source>
</reference>
<comment type="caution">
    <text evidence="1">The sequence shown here is derived from an EMBL/GenBank/DDBJ whole genome shotgun (WGS) entry which is preliminary data.</text>
</comment>
<dbReference type="OrthoDB" id="4554121at2"/>
<dbReference type="Proteomes" id="UP000251692">
    <property type="component" value="Unassembled WGS sequence"/>
</dbReference>
<gene>
    <name evidence="1" type="ORF">DP923_07195</name>
</gene>
<dbReference type="EMBL" id="QMDV01000002">
    <property type="protein sequence ID" value="RAU83013.1"/>
    <property type="molecule type" value="Genomic_DNA"/>
</dbReference>
<proteinExistence type="predicted"/>
<organism evidence="1 2">
    <name type="scientific">Pontibacter arcticus</name>
    <dbReference type="NCBI Taxonomy" id="2080288"/>
    <lineage>
        <taxon>Bacteria</taxon>
        <taxon>Pseudomonadati</taxon>
        <taxon>Bacteroidota</taxon>
        <taxon>Cytophagia</taxon>
        <taxon>Cytophagales</taxon>
        <taxon>Hymenobacteraceae</taxon>
        <taxon>Pontibacter</taxon>
    </lineage>
</organism>
<accession>A0A364RFE9</accession>
<keyword evidence="2" id="KW-1185">Reference proteome</keyword>
<evidence type="ECO:0000313" key="1">
    <source>
        <dbReference type="EMBL" id="RAU83013.1"/>
    </source>
</evidence>
<evidence type="ECO:0000313" key="2">
    <source>
        <dbReference type="Proteomes" id="UP000251692"/>
    </source>
</evidence>